<name>A0ABS3LTL8_9PROT</name>
<organism evidence="1 2">
    <name type="scientific">Acetobacter sacchari</name>
    <dbReference type="NCBI Taxonomy" id="2661687"/>
    <lineage>
        <taxon>Bacteria</taxon>
        <taxon>Pseudomonadati</taxon>
        <taxon>Pseudomonadota</taxon>
        <taxon>Alphaproteobacteria</taxon>
        <taxon>Acetobacterales</taxon>
        <taxon>Acetobacteraceae</taxon>
        <taxon>Acetobacter</taxon>
    </lineage>
</organism>
<accession>A0ABS3LTL8</accession>
<dbReference type="EMBL" id="JAFVMF010000005">
    <property type="protein sequence ID" value="MBO1359247.1"/>
    <property type="molecule type" value="Genomic_DNA"/>
</dbReference>
<evidence type="ECO:0000313" key="1">
    <source>
        <dbReference type="EMBL" id="MBO1359247.1"/>
    </source>
</evidence>
<dbReference type="Proteomes" id="UP000664771">
    <property type="component" value="Unassembled WGS sequence"/>
</dbReference>
<evidence type="ECO:0000313" key="2">
    <source>
        <dbReference type="Proteomes" id="UP000664771"/>
    </source>
</evidence>
<proteinExistence type="predicted"/>
<protein>
    <submittedName>
        <fullName evidence="1">Uncharacterized protein</fullName>
    </submittedName>
</protein>
<keyword evidence="2" id="KW-1185">Reference proteome</keyword>
<gene>
    <name evidence="1" type="ORF">J2D73_05480</name>
</gene>
<comment type="caution">
    <text evidence="1">The sequence shown here is derived from an EMBL/GenBank/DDBJ whole genome shotgun (WGS) entry which is preliminary data.</text>
</comment>
<reference evidence="1 2" key="1">
    <citation type="submission" date="2021-03" db="EMBL/GenBank/DDBJ databases">
        <title>The complete genome sequence of Acetobacter sacchari TBRC 11175.</title>
        <authorList>
            <person name="Charoenyingcharoen P."/>
            <person name="Yukphan P."/>
        </authorList>
    </citation>
    <scope>NUCLEOTIDE SEQUENCE [LARGE SCALE GENOMIC DNA]</scope>
    <source>
        <strain evidence="1 2">TBRC 11175</strain>
    </source>
</reference>
<dbReference type="RefSeq" id="WP_207880141.1">
    <property type="nucleotide sequence ID" value="NZ_JAFVMF010000005.1"/>
</dbReference>
<sequence>MLKKILHRFKEIFSDGKISHITRLSKDEALLIAQNWIDPNTGSRIFTHETPMLIVELVYNKEKKAFWTAYQLVHDADLRLYIDDETGDVSVSGSDYIPMSKREYTQDN</sequence>